<protein>
    <recommendedName>
        <fullName evidence="4">Secreted protein</fullName>
    </recommendedName>
</protein>
<feature type="region of interest" description="Disordered" evidence="1">
    <location>
        <begin position="45"/>
        <end position="70"/>
    </location>
</feature>
<dbReference type="Proteomes" id="UP000093104">
    <property type="component" value="Unassembled WGS sequence"/>
</dbReference>
<evidence type="ECO:0008006" key="4">
    <source>
        <dbReference type="Google" id="ProtNLM"/>
    </source>
</evidence>
<feature type="chain" id="PRO_5008891879" description="Secreted protein" evidence="2">
    <location>
        <begin position="22"/>
        <end position="70"/>
    </location>
</feature>
<feature type="compositionally biased region" description="Basic and acidic residues" evidence="1">
    <location>
        <begin position="59"/>
        <end position="70"/>
    </location>
</feature>
<accession>A0A1C7YVW0</accession>
<organism evidence="3">
    <name type="scientific">Pseudomonas syringae</name>
    <dbReference type="NCBI Taxonomy" id="317"/>
    <lineage>
        <taxon>Bacteria</taxon>
        <taxon>Pseudomonadati</taxon>
        <taxon>Pseudomonadota</taxon>
        <taxon>Gammaproteobacteria</taxon>
        <taxon>Pseudomonadales</taxon>
        <taxon>Pseudomonadaceae</taxon>
        <taxon>Pseudomonas</taxon>
    </lineage>
</organism>
<dbReference type="OrthoDB" id="7027933at2"/>
<gene>
    <name evidence="3" type="ORF">AFK24_29340</name>
</gene>
<reference evidence="3" key="1">
    <citation type="submission" date="2015-07" db="EMBL/GenBank/DDBJ databases">
        <title>Draft genome sequence of a diazotrophic, plant growth-promoting rhizobacterium of the Pseudomonas syringae complex.</title>
        <authorList>
            <person name="Patten C.L."/>
            <person name="Jeong H."/>
        </authorList>
    </citation>
    <scope>NUCLEOTIDE SEQUENCE [LARGE SCALE GENOMIC DNA]</scope>
    <source>
        <strain evidence="3">GR12-2</strain>
    </source>
</reference>
<name>A0A1C7YVW0_PSESX</name>
<dbReference type="NCBIfam" id="NF041599">
    <property type="entry name" value="reg_PtrA_PA2808"/>
    <property type="match status" value="1"/>
</dbReference>
<comment type="caution">
    <text evidence="3">The sequence shown here is derived from an EMBL/GenBank/DDBJ whole genome shotgun (WGS) entry which is preliminary data.</text>
</comment>
<proteinExistence type="predicted"/>
<dbReference type="EMBL" id="LGSI01000074">
    <property type="protein sequence ID" value="OCR21653.1"/>
    <property type="molecule type" value="Genomic_DNA"/>
</dbReference>
<dbReference type="RefSeq" id="WP_065836580.1">
    <property type="nucleotide sequence ID" value="NZ_LGSI01000074.1"/>
</dbReference>
<evidence type="ECO:0000256" key="2">
    <source>
        <dbReference type="SAM" id="SignalP"/>
    </source>
</evidence>
<dbReference type="AlphaFoldDB" id="A0A1C7YVW0"/>
<feature type="signal peptide" evidence="2">
    <location>
        <begin position="1"/>
        <end position="21"/>
    </location>
</feature>
<sequence>MKVFQVAALAGALLLSPVVFAESGGDMVFARMMEARDRALERNAVKAAHQENDSMVASDAKDKDEAADKD</sequence>
<keyword evidence="2" id="KW-0732">Signal</keyword>
<evidence type="ECO:0000313" key="3">
    <source>
        <dbReference type="EMBL" id="OCR21653.1"/>
    </source>
</evidence>
<evidence type="ECO:0000256" key="1">
    <source>
        <dbReference type="SAM" id="MobiDB-lite"/>
    </source>
</evidence>